<dbReference type="OrthoDB" id="2014201at2759"/>
<evidence type="ECO:0000256" key="4">
    <source>
        <dbReference type="ARBA" id="ARBA00022723"/>
    </source>
</evidence>
<dbReference type="GO" id="GO:0016757">
    <property type="term" value="F:glycosyltransferase activity"/>
    <property type="evidence" value="ECO:0007669"/>
    <property type="project" value="UniProtKB-KW"/>
</dbReference>
<dbReference type="CDD" id="cd04194">
    <property type="entry name" value="GT8_A4GalT_like"/>
    <property type="match status" value="1"/>
</dbReference>
<organism evidence="5 6">
    <name type="scientific">Piloderma croceum (strain F 1598)</name>
    <dbReference type="NCBI Taxonomy" id="765440"/>
    <lineage>
        <taxon>Eukaryota</taxon>
        <taxon>Fungi</taxon>
        <taxon>Dikarya</taxon>
        <taxon>Basidiomycota</taxon>
        <taxon>Agaricomycotina</taxon>
        <taxon>Agaricomycetes</taxon>
        <taxon>Agaricomycetidae</taxon>
        <taxon>Atheliales</taxon>
        <taxon>Atheliaceae</taxon>
        <taxon>Piloderma</taxon>
    </lineage>
</organism>
<dbReference type="SUPFAM" id="SSF53335">
    <property type="entry name" value="S-adenosyl-L-methionine-dependent methyltransferases"/>
    <property type="match status" value="1"/>
</dbReference>
<name>A0A0C3FWR4_PILCF</name>
<accession>A0A0C3FWR4</accession>
<keyword evidence="6" id="KW-1185">Reference proteome</keyword>
<dbReference type="InParanoid" id="A0A0C3FWR4"/>
<dbReference type="Gene3D" id="3.40.50.150">
    <property type="entry name" value="Vaccinia Virus protein VP39"/>
    <property type="match status" value="1"/>
</dbReference>
<reference evidence="5 6" key="1">
    <citation type="submission" date="2014-04" db="EMBL/GenBank/DDBJ databases">
        <authorList>
            <consortium name="DOE Joint Genome Institute"/>
            <person name="Kuo A."/>
            <person name="Tarkka M."/>
            <person name="Buscot F."/>
            <person name="Kohler A."/>
            <person name="Nagy L.G."/>
            <person name="Floudas D."/>
            <person name="Copeland A."/>
            <person name="Barry K.W."/>
            <person name="Cichocki N."/>
            <person name="Veneault-Fourrey C."/>
            <person name="LaButti K."/>
            <person name="Lindquist E.A."/>
            <person name="Lipzen A."/>
            <person name="Lundell T."/>
            <person name="Morin E."/>
            <person name="Murat C."/>
            <person name="Sun H."/>
            <person name="Tunlid A."/>
            <person name="Henrissat B."/>
            <person name="Grigoriev I.V."/>
            <person name="Hibbett D.S."/>
            <person name="Martin F."/>
            <person name="Nordberg H.P."/>
            <person name="Cantor M.N."/>
            <person name="Hua S.X."/>
        </authorList>
    </citation>
    <scope>NUCLEOTIDE SEQUENCE [LARGE SCALE GENOMIC DNA]</scope>
    <source>
        <strain evidence="5 6">F 1598</strain>
    </source>
</reference>
<evidence type="ECO:0000256" key="2">
    <source>
        <dbReference type="ARBA" id="ARBA00022676"/>
    </source>
</evidence>
<dbReference type="PANTHER" id="PTHR13778:SF47">
    <property type="entry name" value="LIPOPOLYSACCHARIDE 1,3-GALACTOSYLTRANSFERASE"/>
    <property type="match status" value="1"/>
</dbReference>
<sequence>MVEHNFSLTGKPFRIMDKFSVPALMTLLEEEMEMTVPGFDWIYIDGSHEADDTFLDGELVWRLARKGAIVVFDDYHWDKEPEDSPHHPRRGIDAFMSLHDGEYERLSSPSYYQMILRKTSDMRIGFLVNHGANRNAQSAFGYGIHLVLAFNTQYAMPAAVALRSAIEKTPWRVTVYVIDCGLLEEEKEKFRASIPKDSDVTLTFLRLPEGSVAADMGPVWAKLDMIDLLPVERALYLDSDVLVRADLKQLWDIDLQGKMIGAVTDIGFPQGHEEIVRQPYFNAGVLLMDLAKMRGRIDDVKKLAREMGDAKFRDQDCLNVHFSKEWMPLHLQWNAQGLGTYATMSSKDRDLLCLEEMSDPHIVHFTGPVNPGLTDVLDPSPRPSKPWGFYGAPTHPYAKEWWAVQDRTAWCGLRKSDEYWRMCEERKEEAVQIAIQLFRKKVG</sequence>
<dbReference type="SUPFAM" id="SSF53448">
    <property type="entry name" value="Nucleotide-diphospho-sugar transferases"/>
    <property type="match status" value="1"/>
</dbReference>
<reference evidence="6" key="2">
    <citation type="submission" date="2015-01" db="EMBL/GenBank/DDBJ databases">
        <title>Evolutionary Origins and Diversification of the Mycorrhizal Mutualists.</title>
        <authorList>
            <consortium name="DOE Joint Genome Institute"/>
            <consortium name="Mycorrhizal Genomics Consortium"/>
            <person name="Kohler A."/>
            <person name="Kuo A."/>
            <person name="Nagy L.G."/>
            <person name="Floudas D."/>
            <person name="Copeland A."/>
            <person name="Barry K.W."/>
            <person name="Cichocki N."/>
            <person name="Veneault-Fourrey C."/>
            <person name="LaButti K."/>
            <person name="Lindquist E.A."/>
            <person name="Lipzen A."/>
            <person name="Lundell T."/>
            <person name="Morin E."/>
            <person name="Murat C."/>
            <person name="Riley R."/>
            <person name="Ohm R."/>
            <person name="Sun H."/>
            <person name="Tunlid A."/>
            <person name="Henrissat B."/>
            <person name="Grigoriev I.V."/>
            <person name="Hibbett D.S."/>
            <person name="Martin F."/>
        </authorList>
    </citation>
    <scope>NUCLEOTIDE SEQUENCE [LARGE SCALE GENOMIC DNA]</scope>
    <source>
        <strain evidence="6">F 1598</strain>
    </source>
</reference>
<evidence type="ECO:0000256" key="3">
    <source>
        <dbReference type="ARBA" id="ARBA00022679"/>
    </source>
</evidence>
<dbReference type="Pfam" id="PF13578">
    <property type="entry name" value="Methyltransf_24"/>
    <property type="match status" value="1"/>
</dbReference>
<dbReference type="PANTHER" id="PTHR13778">
    <property type="entry name" value="GLYCOSYLTRANSFERASE 8 DOMAIN-CONTAINING PROTEIN"/>
    <property type="match status" value="1"/>
</dbReference>
<dbReference type="EMBL" id="KN832989">
    <property type="protein sequence ID" value="KIM84014.1"/>
    <property type="molecule type" value="Genomic_DNA"/>
</dbReference>
<comment type="similarity">
    <text evidence="1">Belongs to the glycosyltransferase 8 family.</text>
</comment>
<dbReference type="InterPro" id="IPR050748">
    <property type="entry name" value="Glycosyltrans_8_dom-fam"/>
</dbReference>
<evidence type="ECO:0000313" key="5">
    <source>
        <dbReference type="EMBL" id="KIM84014.1"/>
    </source>
</evidence>
<dbReference type="HOGENOM" id="CLU_038385_0_0_1"/>
<dbReference type="Gene3D" id="3.90.550.10">
    <property type="entry name" value="Spore Coat Polysaccharide Biosynthesis Protein SpsA, Chain A"/>
    <property type="match status" value="1"/>
</dbReference>
<dbReference type="GO" id="GO:0046872">
    <property type="term" value="F:metal ion binding"/>
    <property type="evidence" value="ECO:0007669"/>
    <property type="project" value="UniProtKB-KW"/>
</dbReference>
<keyword evidence="2" id="KW-0328">Glycosyltransferase</keyword>
<dbReference type="Proteomes" id="UP000054166">
    <property type="component" value="Unassembled WGS sequence"/>
</dbReference>
<keyword evidence="3 5" id="KW-0808">Transferase</keyword>
<dbReference type="STRING" id="765440.A0A0C3FWR4"/>
<proteinExistence type="inferred from homology"/>
<dbReference type="Pfam" id="PF01501">
    <property type="entry name" value="Glyco_transf_8"/>
    <property type="match status" value="1"/>
</dbReference>
<protein>
    <submittedName>
        <fullName evidence="5">Glycosyltransferase family 8 protein</fullName>
    </submittedName>
</protein>
<evidence type="ECO:0000256" key="1">
    <source>
        <dbReference type="ARBA" id="ARBA00006351"/>
    </source>
</evidence>
<keyword evidence="4" id="KW-0479">Metal-binding</keyword>
<dbReference type="AlphaFoldDB" id="A0A0C3FWR4"/>
<gene>
    <name evidence="5" type="ORF">PILCRDRAFT_819045</name>
</gene>
<dbReference type="InterPro" id="IPR029063">
    <property type="entry name" value="SAM-dependent_MTases_sf"/>
</dbReference>
<evidence type="ECO:0000313" key="6">
    <source>
        <dbReference type="Proteomes" id="UP000054166"/>
    </source>
</evidence>
<dbReference type="InterPro" id="IPR002495">
    <property type="entry name" value="Glyco_trans_8"/>
</dbReference>
<dbReference type="InterPro" id="IPR029044">
    <property type="entry name" value="Nucleotide-diphossugar_trans"/>
</dbReference>